<feature type="binding site" evidence="9">
    <location>
        <position position="204"/>
    </location>
    <ligand>
        <name>S-adenosyl-L-methionine</name>
        <dbReference type="ChEBI" id="CHEBI:59789"/>
    </ligand>
</feature>
<dbReference type="PROSITE" id="PS51625">
    <property type="entry name" value="SAM_MT_TRMB"/>
    <property type="match status" value="1"/>
</dbReference>
<dbReference type="InterPro" id="IPR029063">
    <property type="entry name" value="SAM-dependent_MTases_sf"/>
</dbReference>
<dbReference type="Pfam" id="PF02390">
    <property type="entry name" value="Methyltransf_4"/>
    <property type="match status" value="1"/>
</dbReference>
<evidence type="ECO:0000313" key="12">
    <source>
        <dbReference type="Proteomes" id="UP000316726"/>
    </source>
</evidence>
<dbReference type="PANTHER" id="PTHR23417:SF16">
    <property type="entry name" value="TRNA (GUANINE-N(7)-)-METHYLTRANSFERASE"/>
    <property type="match status" value="1"/>
</dbReference>
<name>A0A5B8MM21_9CHLO</name>
<dbReference type="SUPFAM" id="SSF53335">
    <property type="entry name" value="S-adenosyl-L-methionine-dependent methyltransferases"/>
    <property type="match status" value="1"/>
</dbReference>
<dbReference type="STRING" id="1764295.A0A5B8MM21"/>
<evidence type="ECO:0000256" key="8">
    <source>
        <dbReference type="ARBA" id="ARBA00023242"/>
    </source>
</evidence>
<dbReference type="GO" id="GO:0000049">
    <property type="term" value="F:tRNA binding"/>
    <property type="evidence" value="ECO:0007669"/>
    <property type="project" value="UniProtKB-UniRule"/>
</dbReference>
<feature type="compositionally biased region" description="Basic and acidic residues" evidence="10">
    <location>
        <begin position="28"/>
        <end position="44"/>
    </location>
</feature>
<dbReference type="EC" id="2.1.1.33" evidence="9"/>
<feature type="binding site" evidence="9">
    <location>
        <begin position="142"/>
        <end position="143"/>
    </location>
    <ligand>
        <name>S-adenosyl-L-methionine</name>
        <dbReference type="ChEBI" id="CHEBI:59789"/>
    </ligand>
</feature>
<dbReference type="EMBL" id="CP031039">
    <property type="protein sequence ID" value="QDZ21543.1"/>
    <property type="molecule type" value="Genomic_DNA"/>
</dbReference>
<dbReference type="Proteomes" id="UP000316726">
    <property type="component" value="Chromosome 6"/>
</dbReference>
<keyword evidence="7 9" id="KW-0694">RNA-binding</keyword>
<dbReference type="HAMAP" id="MF_03055">
    <property type="entry name" value="tRNA_methyltr_TrmB_euk"/>
    <property type="match status" value="1"/>
</dbReference>
<keyword evidence="3 9" id="KW-0489">Methyltransferase</keyword>
<keyword evidence="2 9" id="KW-0820">tRNA-binding</keyword>
<evidence type="ECO:0000256" key="2">
    <source>
        <dbReference type="ARBA" id="ARBA00022555"/>
    </source>
</evidence>
<dbReference type="PANTHER" id="PTHR23417">
    <property type="entry name" value="3-DEOXY-D-MANNO-OCTULOSONIC-ACID TRANSFERASE/TRNA GUANINE-N 7 - -METHYLTRANSFERASE"/>
    <property type="match status" value="1"/>
</dbReference>
<feature type="binding site" evidence="9">
    <location>
        <position position="119"/>
    </location>
    <ligand>
        <name>S-adenosyl-L-methionine</name>
        <dbReference type="ChEBI" id="CHEBI:59789"/>
    </ligand>
</feature>
<evidence type="ECO:0000256" key="9">
    <source>
        <dbReference type="HAMAP-Rule" id="MF_03055"/>
    </source>
</evidence>
<dbReference type="InterPro" id="IPR025763">
    <property type="entry name" value="Trm8_euk"/>
</dbReference>
<dbReference type="UniPathway" id="UPA00989"/>
<feature type="active site" evidence="9">
    <location>
        <position position="207"/>
    </location>
</feature>
<comment type="pathway">
    <text evidence="9">tRNA modification; N(7)-methylguanine-tRNA biosynthesis.</text>
</comment>
<dbReference type="GO" id="GO:0008176">
    <property type="term" value="F:tRNA (guanine(46)-N7)-methyltransferase activity"/>
    <property type="evidence" value="ECO:0007669"/>
    <property type="project" value="UniProtKB-UniRule"/>
</dbReference>
<comment type="subcellular location">
    <subcellularLocation>
        <location evidence="9">Nucleus</location>
    </subcellularLocation>
</comment>
<keyword evidence="5 9" id="KW-0949">S-adenosyl-L-methionine</keyword>
<evidence type="ECO:0000256" key="7">
    <source>
        <dbReference type="ARBA" id="ARBA00022884"/>
    </source>
</evidence>
<evidence type="ECO:0000256" key="6">
    <source>
        <dbReference type="ARBA" id="ARBA00022694"/>
    </source>
</evidence>
<keyword evidence="6 9" id="KW-0819">tRNA processing</keyword>
<feature type="region of interest" description="Disordered" evidence="10">
    <location>
        <begin position="1"/>
        <end position="87"/>
    </location>
</feature>
<protein>
    <recommendedName>
        <fullName evidence="9">tRNA (guanine-N(7)-)-methyltransferase</fullName>
        <ecNumber evidence="9">2.1.1.33</ecNumber>
    </recommendedName>
    <alternativeName>
        <fullName evidence="9">tRNA (guanine(46)-N(7))-methyltransferase</fullName>
    </alternativeName>
    <alternativeName>
        <fullName evidence="9">tRNA(m7G46)-methyltransferase</fullName>
    </alternativeName>
</protein>
<keyword evidence="12" id="KW-1185">Reference proteome</keyword>
<feature type="binding site" evidence="9">
    <location>
        <begin position="184"/>
        <end position="185"/>
    </location>
    <ligand>
        <name>S-adenosyl-L-methionine</name>
        <dbReference type="ChEBI" id="CHEBI:59789"/>
    </ligand>
</feature>
<keyword evidence="8 9" id="KW-0539">Nucleus</keyword>
<keyword evidence="4 9" id="KW-0808">Transferase</keyword>
<evidence type="ECO:0000256" key="5">
    <source>
        <dbReference type="ARBA" id="ARBA00022691"/>
    </source>
</evidence>
<evidence type="ECO:0000256" key="3">
    <source>
        <dbReference type="ARBA" id="ARBA00022603"/>
    </source>
</evidence>
<evidence type="ECO:0000256" key="1">
    <source>
        <dbReference type="ARBA" id="ARBA00000142"/>
    </source>
</evidence>
<feature type="compositionally biased region" description="Low complexity" evidence="10">
    <location>
        <begin position="1"/>
        <end position="13"/>
    </location>
</feature>
<evidence type="ECO:0000256" key="4">
    <source>
        <dbReference type="ARBA" id="ARBA00022679"/>
    </source>
</evidence>
<reference evidence="11 12" key="1">
    <citation type="submission" date="2018-07" db="EMBL/GenBank/DDBJ databases">
        <title>The complete nuclear genome of the prasinophyte Chloropicon primus (CCMP1205).</title>
        <authorList>
            <person name="Pombert J.-F."/>
            <person name="Otis C."/>
            <person name="Turmel M."/>
            <person name="Lemieux C."/>
        </authorList>
    </citation>
    <scope>NUCLEOTIDE SEQUENCE [LARGE SCALE GENOMIC DNA]</scope>
    <source>
        <strain evidence="11 12">CCMP1205</strain>
    </source>
</reference>
<feature type="compositionally biased region" description="Basic and acidic residues" evidence="10">
    <location>
        <begin position="286"/>
        <end position="297"/>
    </location>
</feature>
<dbReference type="OrthoDB" id="47276at2759"/>
<proteinExistence type="inferred from homology"/>
<evidence type="ECO:0000313" key="11">
    <source>
        <dbReference type="EMBL" id="QDZ21543.1"/>
    </source>
</evidence>
<dbReference type="GO" id="GO:0005634">
    <property type="term" value="C:nucleus"/>
    <property type="evidence" value="ECO:0007669"/>
    <property type="project" value="UniProtKB-SubCell"/>
</dbReference>
<comment type="catalytic activity">
    <reaction evidence="1 9">
        <text>guanosine(46) in tRNA + S-adenosyl-L-methionine = N(7)-methylguanosine(46) in tRNA + S-adenosyl-L-homocysteine</text>
        <dbReference type="Rhea" id="RHEA:42708"/>
        <dbReference type="Rhea" id="RHEA-COMP:10188"/>
        <dbReference type="Rhea" id="RHEA-COMP:10189"/>
        <dbReference type="ChEBI" id="CHEBI:57856"/>
        <dbReference type="ChEBI" id="CHEBI:59789"/>
        <dbReference type="ChEBI" id="CHEBI:74269"/>
        <dbReference type="ChEBI" id="CHEBI:74480"/>
        <dbReference type="EC" id="2.1.1.33"/>
    </reaction>
</comment>
<dbReference type="InterPro" id="IPR003358">
    <property type="entry name" value="tRNA_(Gua-N-7)_MeTrfase_Trmb"/>
</dbReference>
<feature type="binding site" evidence="9">
    <location>
        <begin position="284"/>
        <end position="286"/>
    </location>
    <ligand>
        <name>S-adenosyl-L-methionine</name>
        <dbReference type="ChEBI" id="CHEBI:59789"/>
    </ligand>
</feature>
<feature type="region of interest" description="Disordered" evidence="10">
    <location>
        <begin position="281"/>
        <end position="305"/>
    </location>
</feature>
<feature type="compositionally biased region" description="Basic residues" evidence="10">
    <location>
        <begin position="61"/>
        <end position="75"/>
    </location>
</feature>
<dbReference type="AlphaFoldDB" id="A0A5B8MM21"/>
<organism evidence="11 12">
    <name type="scientific">Chloropicon primus</name>
    <dbReference type="NCBI Taxonomy" id="1764295"/>
    <lineage>
        <taxon>Eukaryota</taxon>
        <taxon>Viridiplantae</taxon>
        <taxon>Chlorophyta</taxon>
        <taxon>Chloropicophyceae</taxon>
        <taxon>Chloropicales</taxon>
        <taxon>Chloropicaceae</taxon>
        <taxon>Chloropicon</taxon>
    </lineage>
</organism>
<accession>A0A5B8MM21</accession>
<dbReference type="GO" id="GO:0043527">
    <property type="term" value="C:tRNA methyltransferase complex"/>
    <property type="evidence" value="ECO:0007669"/>
    <property type="project" value="TreeGrafter"/>
</dbReference>
<dbReference type="Gene3D" id="3.40.50.150">
    <property type="entry name" value="Vaccinia Virus protein VP39"/>
    <property type="match status" value="1"/>
</dbReference>
<comment type="function">
    <text evidence="9">Catalyzes the formation of N(7)-methylguanine at position 46 (m7G46) in tRNA.</text>
</comment>
<gene>
    <name evidence="11" type="ORF">A3770_06p40610</name>
</gene>
<sequence>MNQNNNNNNNNTKTKTKTKTAAGGGGAGDKKRAPGGRAEDEDKNTAAAAAALELEREEKRKKMQPPKKRLYRTRAHSNPLNDQSFKVPRHPSEVNWAEHFPAVAKNPEAKLEVENVDVGCGFGGYLLKLGEVYPDQLSLGLELRDKVTEYVADRITALRAEEGGEGGEGKEGCTYENVAVLRANAQKDLPHYFRKGQLRRMFFLFPDPHFKASNHRRRIISEQLLDEYAHFIRSGGRLYTITDVEELGAWMKSHLDAHPLFERVGDEELDGGGDEAAKFLPSASEEAQKVKRNEGKTYRSVYRRR</sequence>
<comment type="similarity">
    <text evidence="9">Belongs to the class I-like SAM-binding methyltransferase superfamily. TrmB family.</text>
</comment>
<evidence type="ECO:0000256" key="10">
    <source>
        <dbReference type="SAM" id="MobiDB-lite"/>
    </source>
</evidence>